<protein>
    <submittedName>
        <fullName evidence="2">Uncharacterized protein</fullName>
    </submittedName>
</protein>
<reference evidence="2 3" key="1">
    <citation type="submission" date="2024-04" db="EMBL/GenBank/DDBJ databases">
        <authorList>
            <person name="Rising A."/>
            <person name="Reimegard J."/>
            <person name="Sonavane S."/>
            <person name="Akerstrom W."/>
            <person name="Nylinder S."/>
            <person name="Hedman E."/>
            <person name="Kallberg Y."/>
        </authorList>
    </citation>
    <scope>NUCLEOTIDE SEQUENCE [LARGE SCALE GENOMIC DNA]</scope>
</reference>
<feature type="compositionally biased region" description="Polar residues" evidence="1">
    <location>
        <begin position="37"/>
        <end position="53"/>
    </location>
</feature>
<sequence length="53" mass="5557">MAWLRMEARSSTAASATASSVTSTCSRTMRGHIPARSLSNVQSATNDSQGTII</sequence>
<gene>
    <name evidence="2" type="ORF">LARSCL_LOCUS11903</name>
</gene>
<dbReference type="Proteomes" id="UP001497382">
    <property type="component" value="Unassembled WGS sequence"/>
</dbReference>
<evidence type="ECO:0000313" key="3">
    <source>
        <dbReference type="Proteomes" id="UP001497382"/>
    </source>
</evidence>
<name>A0AAV2ADI8_9ARAC</name>
<evidence type="ECO:0000256" key="1">
    <source>
        <dbReference type="SAM" id="MobiDB-lite"/>
    </source>
</evidence>
<proteinExistence type="predicted"/>
<comment type="caution">
    <text evidence="2">The sequence shown here is derived from an EMBL/GenBank/DDBJ whole genome shotgun (WGS) entry which is preliminary data.</text>
</comment>
<feature type="compositionally biased region" description="Low complexity" evidence="1">
    <location>
        <begin position="9"/>
        <end position="28"/>
    </location>
</feature>
<keyword evidence="3" id="KW-1185">Reference proteome</keyword>
<dbReference type="AlphaFoldDB" id="A0AAV2ADI8"/>
<feature type="region of interest" description="Disordered" evidence="1">
    <location>
        <begin position="1"/>
        <end position="53"/>
    </location>
</feature>
<evidence type="ECO:0000313" key="2">
    <source>
        <dbReference type="EMBL" id="CAL1282012.1"/>
    </source>
</evidence>
<accession>A0AAV2ADI8</accession>
<organism evidence="2 3">
    <name type="scientific">Larinioides sclopetarius</name>
    <dbReference type="NCBI Taxonomy" id="280406"/>
    <lineage>
        <taxon>Eukaryota</taxon>
        <taxon>Metazoa</taxon>
        <taxon>Ecdysozoa</taxon>
        <taxon>Arthropoda</taxon>
        <taxon>Chelicerata</taxon>
        <taxon>Arachnida</taxon>
        <taxon>Araneae</taxon>
        <taxon>Araneomorphae</taxon>
        <taxon>Entelegynae</taxon>
        <taxon>Araneoidea</taxon>
        <taxon>Araneidae</taxon>
        <taxon>Larinioides</taxon>
    </lineage>
</organism>
<dbReference type="EMBL" id="CAXIEN010000151">
    <property type="protein sequence ID" value="CAL1282012.1"/>
    <property type="molecule type" value="Genomic_DNA"/>
</dbReference>